<evidence type="ECO:0000313" key="8">
    <source>
        <dbReference type="Proteomes" id="UP000241074"/>
    </source>
</evidence>
<dbReference type="SUPFAM" id="SSF53335">
    <property type="entry name" value="S-adenosyl-L-methionine-dependent methyltransferases"/>
    <property type="match status" value="1"/>
</dbReference>
<dbReference type="RefSeq" id="WP_106894054.1">
    <property type="nucleotide sequence ID" value="NZ_CP027860.1"/>
</dbReference>
<dbReference type="GO" id="GO:0005829">
    <property type="term" value="C:cytosol"/>
    <property type="evidence" value="ECO:0007669"/>
    <property type="project" value="TreeGrafter"/>
</dbReference>
<evidence type="ECO:0000256" key="5">
    <source>
        <dbReference type="ARBA" id="ARBA00022691"/>
    </source>
</evidence>
<feature type="binding site" evidence="6">
    <location>
        <position position="230"/>
    </location>
    <ligand>
        <name>S-adenosyl-L-methionine</name>
        <dbReference type="ChEBI" id="CHEBI:59789"/>
    </ligand>
</feature>
<keyword evidence="2 6" id="KW-0963">Cytoplasm</keyword>
<feature type="binding site" evidence="6">
    <location>
        <position position="189"/>
    </location>
    <ligand>
        <name>S-adenosyl-L-methionine</name>
        <dbReference type="ChEBI" id="CHEBI:59789"/>
    </ligand>
</feature>
<evidence type="ECO:0000313" key="7">
    <source>
        <dbReference type="EMBL" id="AVQ00136.1"/>
    </source>
</evidence>
<organism evidence="7 8">
    <name type="scientific">Ahniella affigens</name>
    <dbReference type="NCBI Taxonomy" id="2021234"/>
    <lineage>
        <taxon>Bacteria</taxon>
        <taxon>Pseudomonadati</taxon>
        <taxon>Pseudomonadota</taxon>
        <taxon>Gammaproteobacteria</taxon>
        <taxon>Lysobacterales</taxon>
        <taxon>Rhodanobacteraceae</taxon>
        <taxon>Ahniella</taxon>
    </lineage>
</organism>
<dbReference type="Proteomes" id="UP000241074">
    <property type="component" value="Chromosome"/>
</dbReference>
<protein>
    <recommendedName>
        <fullName evidence="6">Ribosomal protein L11 methyltransferase</fullName>
        <shortName evidence="6">L11 Mtase</shortName>
        <ecNumber evidence="6">2.1.1.-</ecNumber>
    </recommendedName>
</protein>
<evidence type="ECO:0000256" key="2">
    <source>
        <dbReference type="ARBA" id="ARBA00022490"/>
    </source>
</evidence>
<sequence>MNWIEISFDVRSDGLSRVEQALEDLGAVSVTLLDAEDHPILEPGVGETPVWPMTTVRALFDQQTDQRGLFGALQIMIPWLTPQRLTIAEVPDQEWTRVWMDQFKPMSFGQRLWVYPSDHEAPADPDRVVVRLDPGLAFGSGTHQTTALCLRWLDQADLAGKRVLDFGCGSGILAIAALKLGAASAVAIDNDPQALIASAENAARNDCVERLQVFMPDAAPSASYPIVLANILAKSLIELCAGITAATEPGGTIVLSGILHDQADDVIAAYTADFEQFEVARDEDWVRITARRHVHAMP</sequence>
<dbReference type="GO" id="GO:0032259">
    <property type="term" value="P:methylation"/>
    <property type="evidence" value="ECO:0007669"/>
    <property type="project" value="UniProtKB-KW"/>
</dbReference>
<keyword evidence="5 6" id="KW-0949">S-adenosyl-L-methionine</keyword>
<evidence type="ECO:0000256" key="4">
    <source>
        <dbReference type="ARBA" id="ARBA00022679"/>
    </source>
</evidence>
<dbReference type="EMBL" id="CP027860">
    <property type="protein sequence ID" value="AVQ00136.1"/>
    <property type="molecule type" value="Genomic_DNA"/>
</dbReference>
<reference evidence="7 8" key="2">
    <citation type="submission" date="2018-03" db="EMBL/GenBank/DDBJ databases">
        <authorList>
            <person name="Keele B.F."/>
        </authorList>
    </citation>
    <scope>NUCLEOTIDE SEQUENCE [LARGE SCALE GENOMIC DNA]</scope>
    <source>
        <strain evidence="7 8">D13</strain>
    </source>
</reference>
<dbReference type="InterPro" id="IPR029063">
    <property type="entry name" value="SAM-dependent_MTases_sf"/>
</dbReference>
<dbReference type="PIRSF" id="PIRSF000401">
    <property type="entry name" value="RPL11_MTase"/>
    <property type="match status" value="1"/>
</dbReference>
<dbReference type="InterPro" id="IPR050078">
    <property type="entry name" value="Ribosomal_L11_MeTrfase_PrmA"/>
</dbReference>
<dbReference type="HAMAP" id="MF_00735">
    <property type="entry name" value="Methyltr_PrmA"/>
    <property type="match status" value="1"/>
</dbReference>
<proteinExistence type="inferred from homology"/>
<dbReference type="PANTHER" id="PTHR43648">
    <property type="entry name" value="ELECTRON TRANSFER FLAVOPROTEIN BETA SUBUNIT LYSINE METHYLTRANSFERASE"/>
    <property type="match status" value="1"/>
</dbReference>
<dbReference type="NCBIfam" id="TIGR00406">
    <property type="entry name" value="prmA"/>
    <property type="match status" value="1"/>
</dbReference>
<evidence type="ECO:0000256" key="6">
    <source>
        <dbReference type="HAMAP-Rule" id="MF_00735"/>
    </source>
</evidence>
<dbReference type="AlphaFoldDB" id="A0A2P1PZ76"/>
<dbReference type="OrthoDB" id="9785995at2"/>
<dbReference type="GO" id="GO:0005840">
    <property type="term" value="C:ribosome"/>
    <property type="evidence" value="ECO:0007669"/>
    <property type="project" value="UniProtKB-KW"/>
</dbReference>
<dbReference type="PANTHER" id="PTHR43648:SF1">
    <property type="entry name" value="ELECTRON TRANSFER FLAVOPROTEIN BETA SUBUNIT LYSINE METHYLTRANSFERASE"/>
    <property type="match status" value="1"/>
</dbReference>
<keyword evidence="8" id="KW-1185">Reference proteome</keyword>
<comment type="subcellular location">
    <subcellularLocation>
        <location evidence="6">Cytoplasm</location>
    </subcellularLocation>
</comment>
<accession>A0A2P1PZ76</accession>
<comment type="catalytic activity">
    <reaction evidence="6">
        <text>L-lysyl-[protein] + 3 S-adenosyl-L-methionine = N(6),N(6),N(6)-trimethyl-L-lysyl-[protein] + 3 S-adenosyl-L-homocysteine + 3 H(+)</text>
        <dbReference type="Rhea" id="RHEA:54192"/>
        <dbReference type="Rhea" id="RHEA-COMP:9752"/>
        <dbReference type="Rhea" id="RHEA-COMP:13826"/>
        <dbReference type="ChEBI" id="CHEBI:15378"/>
        <dbReference type="ChEBI" id="CHEBI:29969"/>
        <dbReference type="ChEBI" id="CHEBI:57856"/>
        <dbReference type="ChEBI" id="CHEBI:59789"/>
        <dbReference type="ChEBI" id="CHEBI:61961"/>
    </reaction>
</comment>
<dbReference type="Gene3D" id="3.40.50.150">
    <property type="entry name" value="Vaccinia Virus protein VP39"/>
    <property type="match status" value="1"/>
</dbReference>
<evidence type="ECO:0000256" key="1">
    <source>
        <dbReference type="ARBA" id="ARBA00009741"/>
    </source>
</evidence>
<dbReference type="InterPro" id="IPR004498">
    <property type="entry name" value="Ribosomal_PrmA_MeTrfase"/>
</dbReference>
<keyword evidence="7" id="KW-0689">Ribosomal protein</keyword>
<feature type="binding site" evidence="6">
    <location>
        <position position="146"/>
    </location>
    <ligand>
        <name>S-adenosyl-L-methionine</name>
        <dbReference type="ChEBI" id="CHEBI:59789"/>
    </ligand>
</feature>
<keyword evidence="7" id="KW-0687">Ribonucleoprotein</keyword>
<evidence type="ECO:0000256" key="3">
    <source>
        <dbReference type="ARBA" id="ARBA00022603"/>
    </source>
</evidence>
<gene>
    <name evidence="6" type="primary">prmA</name>
    <name evidence="7" type="ORF">C7S18_15285</name>
</gene>
<name>A0A2P1PZ76_9GAMM</name>
<dbReference type="KEGG" id="xba:C7S18_15285"/>
<feature type="binding site" evidence="6">
    <location>
        <position position="167"/>
    </location>
    <ligand>
        <name>S-adenosyl-L-methionine</name>
        <dbReference type="ChEBI" id="CHEBI:59789"/>
    </ligand>
</feature>
<dbReference type="GO" id="GO:0016279">
    <property type="term" value="F:protein-lysine N-methyltransferase activity"/>
    <property type="evidence" value="ECO:0007669"/>
    <property type="project" value="TreeGrafter"/>
</dbReference>
<dbReference type="Pfam" id="PF06325">
    <property type="entry name" value="PrmA"/>
    <property type="match status" value="1"/>
</dbReference>
<reference evidence="7 8" key="1">
    <citation type="submission" date="2018-03" db="EMBL/GenBank/DDBJ databases">
        <title>Ahniella affigens gen. nov., sp. nov., a gammaproteobacterium isolated from sandy soil near a stream.</title>
        <authorList>
            <person name="Ko Y."/>
            <person name="Kim J.-H."/>
        </authorList>
    </citation>
    <scope>NUCLEOTIDE SEQUENCE [LARGE SCALE GENOMIC DNA]</scope>
    <source>
        <strain evidence="7 8">D13</strain>
    </source>
</reference>
<keyword evidence="4 6" id="KW-0808">Transferase</keyword>
<dbReference type="EC" id="2.1.1.-" evidence="6"/>
<comment type="function">
    <text evidence="6">Methylates ribosomal protein L11.</text>
</comment>
<keyword evidence="3 6" id="KW-0489">Methyltransferase</keyword>
<comment type="similarity">
    <text evidence="1 6">Belongs to the methyltransferase superfamily. PrmA family.</text>
</comment>